<dbReference type="InterPro" id="IPR018060">
    <property type="entry name" value="HTH_AraC"/>
</dbReference>
<dbReference type="Gene3D" id="1.10.10.60">
    <property type="entry name" value="Homeodomain-like"/>
    <property type="match status" value="2"/>
</dbReference>
<dbReference type="EMBL" id="QXGK01000005">
    <property type="protein sequence ID" value="RSX57422.1"/>
    <property type="molecule type" value="Genomic_DNA"/>
</dbReference>
<dbReference type="AlphaFoldDB" id="A0A430FVA7"/>
<comment type="caution">
    <text evidence="6">The sequence shown here is derived from an EMBL/GenBank/DDBJ whole genome shotgun (WGS) entry which is preliminary data.</text>
</comment>
<keyword evidence="7" id="KW-1185">Reference proteome</keyword>
<keyword evidence="2" id="KW-0238">DNA-binding</keyword>
<sequence>MKPIEHHVDKDASDYYIYAPSQVAKRTYLYPTLIGRYRYLEGYHLTRSTFDSFNLMVVQRGEFRFATAQGEAVARDGDIVLLDCRADAYQATAVTDSDVIWLHFDGIAAKPYYDVIHRRFGTVIGVRRSAYVLSRMTMLVDAFAQGRAVSEARMSLTITEILTECMAAADEQGGRPRNEDAIEEVLAYIAAHLGDPLPLSQLASIALMSEYHFIRMFSRATGTTPHAYIVNARMDAATYMLANGYASLKEICAECGFNSTSAFCSAFKTRYGCSPMAYRAKMAENR</sequence>
<dbReference type="InterPro" id="IPR009057">
    <property type="entry name" value="Homeodomain-like_sf"/>
</dbReference>
<organism evidence="6 7">
    <name type="scientific">Bifidobacterium samirii</name>
    <dbReference type="NCBI Taxonomy" id="2306974"/>
    <lineage>
        <taxon>Bacteria</taxon>
        <taxon>Bacillati</taxon>
        <taxon>Actinomycetota</taxon>
        <taxon>Actinomycetes</taxon>
        <taxon>Bifidobacteriales</taxon>
        <taxon>Bifidobacteriaceae</taxon>
        <taxon>Bifidobacterium</taxon>
    </lineage>
</organism>
<dbReference type="RefSeq" id="WP_125967994.1">
    <property type="nucleotide sequence ID" value="NZ_QXGK01000005.1"/>
</dbReference>
<proteinExistence type="predicted"/>
<dbReference type="GO" id="GO:0043565">
    <property type="term" value="F:sequence-specific DNA binding"/>
    <property type="evidence" value="ECO:0007669"/>
    <property type="project" value="InterPro"/>
</dbReference>
<dbReference type="SUPFAM" id="SSF46689">
    <property type="entry name" value="Homeodomain-like"/>
    <property type="match status" value="2"/>
</dbReference>
<dbReference type="Pfam" id="PF12833">
    <property type="entry name" value="HTH_18"/>
    <property type="match status" value="1"/>
</dbReference>
<dbReference type="OrthoDB" id="2060755at2"/>
<dbReference type="PROSITE" id="PS00041">
    <property type="entry name" value="HTH_ARAC_FAMILY_1"/>
    <property type="match status" value="1"/>
</dbReference>
<evidence type="ECO:0000256" key="4">
    <source>
        <dbReference type="ARBA" id="ARBA00023163"/>
    </source>
</evidence>
<evidence type="ECO:0000259" key="5">
    <source>
        <dbReference type="PROSITE" id="PS01124"/>
    </source>
</evidence>
<dbReference type="InterPro" id="IPR018062">
    <property type="entry name" value="HTH_AraC-typ_CS"/>
</dbReference>
<dbReference type="InterPro" id="IPR050204">
    <property type="entry name" value="AraC_XylS_family_regulators"/>
</dbReference>
<evidence type="ECO:0000256" key="1">
    <source>
        <dbReference type="ARBA" id="ARBA00023015"/>
    </source>
</evidence>
<keyword evidence="1" id="KW-0805">Transcription regulation</keyword>
<accession>A0A430FVA7</accession>
<dbReference type="PRINTS" id="PR00032">
    <property type="entry name" value="HTHARAC"/>
</dbReference>
<gene>
    <name evidence="6" type="ORF">D2E24_0720</name>
</gene>
<dbReference type="InterPro" id="IPR020449">
    <property type="entry name" value="Tscrpt_reg_AraC-type_HTH"/>
</dbReference>
<dbReference type="PROSITE" id="PS01124">
    <property type="entry name" value="HTH_ARAC_FAMILY_2"/>
    <property type="match status" value="1"/>
</dbReference>
<evidence type="ECO:0000313" key="7">
    <source>
        <dbReference type="Proteomes" id="UP000287470"/>
    </source>
</evidence>
<keyword evidence="3" id="KW-0010">Activator</keyword>
<dbReference type="SMART" id="SM00342">
    <property type="entry name" value="HTH_ARAC"/>
    <property type="match status" value="1"/>
</dbReference>
<feature type="domain" description="HTH araC/xylS-type" evidence="5">
    <location>
        <begin position="183"/>
        <end position="281"/>
    </location>
</feature>
<dbReference type="InterPro" id="IPR037923">
    <property type="entry name" value="HTH-like"/>
</dbReference>
<keyword evidence="4" id="KW-0804">Transcription</keyword>
<evidence type="ECO:0000256" key="3">
    <source>
        <dbReference type="ARBA" id="ARBA00023159"/>
    </source>
</evidence>
<protein>
    <submittedName>
        <fullName evidence="6">Transcriptional regulator, AraC family</fullName>
    </submittedName>
</protein>
<reference evidence="6 7" key="1">
    <citation type="submission" date="2018-09" db="EMBL/GenBank/DDBJ databases">
        <title>Characterization of the phylogenetic diversity of five novel species belonging to the genus Bifidobacterium.</title>
        <authorList>
            <person name="Lugli G.A."/>
            <person name="Duranti S."/>
            <person name="Milani C."/>
        </authorList>
    </citation>
    <scope>NUCLEOTIDE SEQUENCE [LARGE SCALE GENOMIC DNA]</scope>
    <source>
        <strain evidence="6 7">2033B</strain>
    </source>
</reference>
<dbReference type="Proteomes" id="UP000287470">
    <property type="component" value="Unassembled WGS sequence"/>
</dbReference>
<name>A0A430FVA7_9BIFI</name>
<evidence type="ECO:0000256" key="2">
    <source>
        <dbReference type="ARBA" id="ARBA00023125"/>
    </source>
</evidence>
<dbReference type="SUPFAM" id="SSF51215">
    <property type="entry name" value="Regulatory protein AraC"/>
    <property type="match status" value="1"/>
</dbReference>
<evidence type="ECO:0000313" key="6">
    <source>
        <dbReference type="EMBL" id="RSX57422.1"/>
    </source>
</evidence>
<dbReference type="PANTHER" id="PTHR46796">
    <property type="entry name" value="HTH-TYPE TRANSCRIPTIONAL ACTIVATOR RHAS-RELATED"/>
    <property type="match status" value="1"/>
</dbReference>
<dbReference type="GO" id="GO:0003700">
    <property type="term" value="F:DNA-binding transcription factor activity"/>
    <property type="evidence" value="ECO:0007669"/>
    <property type="project" value="InterPro"/>
</dbReference>